<name>A0A031LV63_9CREN</name>
<organism evidence="2 3">
    <name type="scientific">Candidatus Acidianus copahuensis</name>
    <dbReference type="NCBI Taxonomy" id="1160895"/>
    <lineage>
        <taxon>Archaea</taxon>
        <taxon>Thermoproteota</taxon>
        <taxon>Thermoprotei</taxon>
        <taxon>Sulfolobales</taxon>
        <taxon>Sulfolobaceae</taxon>
        <taxon>Acidianus</taxon>
    </lineage>
</organism>
<keyword evidence="3" id="KW-1185">Reference proteome</keyword>
<feature type="transmembrane region" description="Helical" evidence="1">
    <location>
        <begin position="31"/>
        <end position="48"/>
    </location>
</feature>
<keyword evidence="1" id="KW-1133">Transmembrane helix</keyword>
<keyword evidence="1" id="KW-0472">Membrane</keyword>
<evidence type="ECO:0000313" key="2">
    <source>
        <dbReference type="EMBL" id="EZQ11389.1"/>
    </source>
</evidence>
<sequence>MLNAMIKLRNHGLFGLLTYTYVISLFPKSDLIRALILVPILLYSIVVLDKLNPKVEVFKLSYLDILLGVLSAIPYILIIYEVRSFTVLIPITLLLLSLYFFHERKSMWGNVVGTAFISALSFILTLFLNNPFYLIIPSFWTLYTFTQALYVEYKIPYRKLDRKVLMVSWSISLFLLITLSLYLNVFLMLLALIEPSVRFFKPGEKLKSSKEIRSLGRGGMKRDLLFVTLTVVTSYLVFFRV</sequence>
<evidence type="ECO:0000313" key="3">
    <source>
        <dbReference type="Proteomes" id="UP000024332"/>
    </source>
</evidence>
<gene>
    <name evidence="2" type="ORF">CM19_01535</name>
</gene>
<dbReference type="AlphaFoldDB" id="A0A031LV63"/>
<feature type="transmembrane region" description="Helical" evidence="1">
    <location>
        <begin position="84"/>
        <end position="101"/>
    </location>
</feature>
<feature type="transmembrane region" description="Helical" evidence="1">
    <location>
        <begin position="108"/>
        <end position="128"/>
    </location>
</feature>
<dbReference type="EMBL" id="JFZT01000015">
    <property type="protein sequence ID" value="EZQ11389.1"/>
    <property type="molecule type" value="Genomic_DNA"/>
</dbReference>
<feature type="transmembrane region" description="Helical" evidence="1">
    <location>
        <begin position="134"/>
        <end position="153"/>
    </location>
</feature>
<comment type="caution">
    <text evidence="2">The sequence shown here is derived from an EMBL/GenBank/DDBJ whole genome shotgun (WGS) entry which is preliminary data.</text>
</comment>
<protein>
    <submittedName>
        <fullName evidence="2">Uncharacterized protein</fullName>
    </submittedName>
</protein>
<keyword evidence="1" id="KW-0812">Transmembrane</keyword>
<proteinExistence type="predicted"/>
<feature type="transmembrane region" description="Helical" evidence="1">
    <location>
        <begin position="224"/>
        <end position="239"/>
    </location>
</feature>
<dbReference type="Proteomes" id="UP000024332">
    <property type="component" value="Unassembled WGS sequence"/>
</dbReference>
<evidence type="ECO:0000256" key="1">
    <source>
        <dbReference type="SAM" id="Phobius"/>
    </source>
</evidence>
<reference evidence="2 3" key="1">
    <citation type="submission" date="2014-03" db="EMBL/GenBank/DDBJ databases">
        <title>Draft genome sequence of the novel thermoacidophilic archaea Acidianus copahuensis ALE1 strain, isolated from Copahue volcanic area in Neuquen Argentina.</title>
        <authorList>
            <person name="Urbieta M.S."/>
            <person name="Rascovan N."/>
            <person name="Castro C."/>
            <person name="Revale S."/>
            <person name="Giaveno M.A."/>
            <person name="Vazquez M.P."/>
            <person name="Donati E.R."/>
        </authorList>
    </citation>
    <scope>NUCLEOTIDE SEQUENCE [LARGE SCALE GENOMIC DNA]</scope>
    <source>
        <strain evidence="2 3">ALE1</strain>
    </source>
</reference>
<accession>A0A031LV63</accession>
<feature type="transmembrane region" description="Helical" evidence="1">
    <location>
        <begin position="60"/>
        <end position="78"/>
    </location>
</feature>
<feature type="transmembrane region" description="Helical" evidence="1">
    <location>
        <begin position="165"/>
        <end position="193"/>
    </location>
</feature>